<feature type="non-terminal residue" evidence="2">
    <location>
        <position position="151"/>
    </location>
</feature>
<organism evidence="2 3">
    <name type="scientific">Hypsizygus marmoreus</name>
    <name type="common">White beech mushroom</name>
    <name type="synonym">Agaricus marmoreus</name>
    <dbReference type="NCBI Taxonomy" id="39966"/>
    <lineage>
        <taxon>Eukaryota</taxon>
        <taxon>Fungi</taxon>
        <taxon>Dikarya</taxon>
        <taxon>Basidiomycota</taxon>
        <taxon>Agaricomycotina</taxon>
        <taxon>Agaricomycetes</taxon>
        <taxon>Agaricomycetidae</taxon>
        <taxon>Agaricales</taxon>
        <taxon>Tricholomatineae</taxon>
        <taxon>Lyophyllaceae</taxon>
        <taxon>Hypsizygus</taxon>
    </lineage>
</organism>
<evidence type="ECO:0000256" key="1">
    <source>
        <dbReference type="SAM" id="MobiDB-lite"/>
    </source>
</evidence>
<dbReference type="InParanoid" id="A0A369IZ96"/>
<accession>A0A369IZ96</accession>
<feature type="compositionally biased region" description="Basic and acidic residues" evidence="1">
    <location>
        <begin position="63"/>
        <end position="77"/>
    </location>
</feature>
<proteinExistence type="predicted"/>
<dbReference type="AlphaFoldDB" id="A0A369IZ96"/>
<feature type="region of interest" description="Disordered" evidence="1">
    <location>
        <begin position="1"/>
        <end position="20"/>
    </location>
</feature>
<gene>
    <name evidence="2" type="ORF">Hypma_005424</name>
</gene>
<feature type="region of interest" description="Disordered" evidence="1">
    <location>
        <begin position="43"/>
        <end position="108"/>
    </location>
</feature>
<comment type="caution">
    <text evidence="2">The sequence shown here is derived from an EMBL/GenBank/DDBJ whole genome shotgun (WGS) entry which is preliminary data.</text>
</comment>
<keyword evidence="3" id="KW-1185">Reference proteome</keyword>
<dbReference type="Proteomes" id="UP000076154">
    <property type="component" value="Unassembled WGS sequence"/>
</dbReference>
<name>A0A369IZ96_HYPMA</name>
<dbReference type="EMBL" id="LUEZ02000221">
    <property type="protein sequence ID" value="RDB15081.1"/>
    <property type="molecule type" value="Genomic_DNA"/>
</dbReference>
<evidence type="ECO:0000313" key="2">
    <source>
        <dbReference type="EMBL" id="RDB15081.1"/>
    </source>
</evidence>
<feature type="compositionally biased region" description="Polar residues" evidence="1">
    <location>
        <begin position="81"/>
        <end position="90"/>
    </location>
</feature>
<protein>
    <submittedName>
        <fullName evidence="2">Uncharacterized protein</fullName>
    </submittedName>
</protein>
<evidence type="ECO:0000313" key="3">
    <source>
        <dbReference type="Proteomes" id="UP000076154"/>
    </source>
</evidence>
<sequence length="151" mass="17219">MSQAWQSGDRASVPGGTRNEPRLAITRATYYHLHLACITRRISQQQPAQHSKAPRLVSPARTSDNHQRRTRHTETKRPRTTKATGPSNEDTMPRNAAKPLKSRSPKRQTYAECVIHGRERQRRKPTDCDCHFISEYMWLTLSSAGMQILSA</sequence>
<reference evidence="2" key="1">
    <citation type="submission" date="2018-04" db="EMBL/GenBank/DDBJ databases">
        <title>Whole genome sequencing of Hypsizygus marmoreus.</title>
        <authorList>
            <person name="Choi I.-G."/>
            <person name="Min B."/>
            <person name="Kim J.-G."/>
            <person name="Kim S."/>
            <person name="Oh Y.-L."/>
            <person name="Kong W.-S."/>
            <person name="Park H."/>
            <person name="Jeong J."/>
            <person name="Song E.-S."/>
        </authorList>
    </citation>
    <scope>NUCLEOTIDE SEQUENCE [LARGE SCALE GENOMIC DNA]</scope>
    <source>
        <strain evidence="2">51987-8</strain>
    </source>
</reference>